<dbReference type="Proteomes" id="UP000000948">
    <property type="component" value="Chromosome"/>
</dbReference>
<dbReference type="BioCyc" id="APAS634452:APA01_RS07695-MONOMER"/>
<dbReference type="Pfam" id="PF07519">
    <property type="entry name" value="Tannase"/>
    <property type="match status" value="1"/>
</dbReference>
<keyword evidence="5" id="KW-0378">Hydrolase</keyword>
<keyword evidence="4" id="KW-0732">Signal</keyword>
<evidence type="ECO:0000256" key="1">
    <source>
        <dbReference type="ARBA" id="ARBA00006249"/>
    </source>
</evidence>
<keyword evidence="3" id="KW-0479">Metal-binding</keyword>
<comment type="similarity">
    <text evidence="1">Belongs to the tannase family.</text>
</comment>
<evidence type="ECO:0000256" key="4">
    <source>
        <dbReference type="ARBA" id="ARBA00022729"/>
    </source>
</evidence>
<dbReference type="SUPFAM" id="SSF53474">
    <property type="entry name" value="alpha/beta-Hydrolases"/>
    <property type="match status" value="1"/>
</dbReference>
<accession>C7JI56</accession>
<dbReference type="HOGENOM" id="CLU_014819_1_0_5"/>
<proteinExistence type="inferred from homology"/>
<dbReference type="STRING" id="634452.APA01_15220"/>
<evidence type="ECO:0000256" key="5">
    <source>
        <dbReference type="ARBA" id="ARBA00022801"/>
    </source>
</evidence>
<evidence type="ECO:0000313" key="8">
    <source>
        <dbReference type="EMBL" id="BAH99660.1"/>
    </source>
</evidence>
<dbReference type="Gene3D" id="3.40.50.1820">
    <property type="entry name" value="alpha/beta hydrolase"/>
    <property type="match status" value="1"/>
</dbReference>
<keyword evidence="2" id="KW-0719">Serine esterase</keyword>
<dbReference type="PANTHER" id="PTHR33938">
    <property type="entry name" value="FERULOYL ESTERASE B-RELATED"/>
    <property type="match status" value="1"/>
</dbReference>
<evidence type="ECO:0000256" key="7">
    <source>
        <dbReference type="ARBA" id="ARBA00023157"/>
    </source>
</evidence>
<evidence type="ECO:0000256" key="2">
    <source>
        <dbReference type="ARBA" id="ARBA00022487"/>
    </source>
</evidence>
<dbReference type="GO" id="GO:0046872">
    <property type="term" value="F:metal ion binding"/>
    <property type="evidence" value="ECO:0007669"/>
    <property type="project" value="UniProtKB-KW"/>
</dbReference>
<dbReference type="EMBL" id="AP011121">
    <property type="protein sequence ID" value="BAH99660.1"/>
    <property type="molecule type" value="Genomic_DNA"/>
</dbReference>
<evidence type="ECO:0000256" key="6">
    <source>
        <dbReference type="ARBA" id="ARBA00022837"/>
    </source>
</evidence>
<dbReference type="eggNOG" id="COG1506">
    <property type="taxonomic scope" value="Bacteria"/>
</dbReference>
<dbReference type="KEGG" id="apt:APA01_15220"/>
<evidence type="ECO:0000313" key="9">
    <source>
        <dbReference type="Proteomes" id="UP000000948"/>
    </source>
</evidence>
<sequence length="549" mass="59513">MAPYYCVTFSAGFLMPYPQPLSALLTALPRRFSLCVTGATLAALMLPHMAHATSCAELAHQALPDATFTTVGVVEAGKWQPPQNQLSRIMSAPGMNVAGHATQAPNPAFCRVAITLHPSADSQIRTEVWLPLKGWNGKLLGVGNFGWAGSLMYYGMATGVGEGYAVASTDTGHDSSTPEGQGGRFTLGHPEKLIDYAYRADHLMTITAKALIEAFYKKPASHAYWIGCSLGGLEGLIEAKRYPEDYDGIVAGAPPNPIVNFNAEQLWAGWMSYHNPALRVSRDKFRLLNTAVMNACASPVGKKQGFLDEPDKCTFTPDQLLCKGNDTSSCLTANEVQAAKNIYQGPANPQTHEVIFPGPAKGSEDGFSADGKAFPVALDLFKYAAFQNPNWDWTTLKWDTDIEEATRKVGPLLHVDDNLTPFFQHGGRLLMYIGWNDGHNPEQLAGYYQSLQHNAGPEYQNDVKLITIPGMGHCYGGAGCDTFSKLGAIDNWVSNKQAPETIVASRVSNGKVVRTRPLCAWPKVARYDGHGNMDDASSFTCITPESQSK</sequence>
<dbReference type="AlphaFoldDB" id="C7JI56"/>
<dbReference type="InterPro" id="IPR029058">
    <property type="entry name" value="AB_hydrolase_fold"/>
</dbReference>
<keyword evidence="7" id="KW-1015">Disulfide bond</keyword>
<dbReference type="PATRIC" id="fig|634452.3.peg.1595"/>
<protein>
    <submittedName>
        <fullName evidence="8">Feruloyl esterase</fullName>
    </submittedName>
</protein>
<reference evidence="8 9" key="1">
    <citation type="journal article" date="2009" name="Nucleic Acids Res.">
        <title>Whole-genome analyses reveal genetic instability of Acetobacter pasteurianus.</title>
        <authorList>
            <person name="Azuma Y."/>
            <person name="Hosoyama A."/>
            <person name="Matsutani M."/>
            <person name="Furuya N."/>
            <person name="Horikawa H."/>
            <person name="Harada T."/>
            <person name="Hirakawa H."/>
            <person name="Kuhara S."/>
            <person name="Matsushita K."/>
            <person name="Fujita N."/>
            <person name="Shirai M."/>
        </authorList>
    </citation>
    <scope>NUCLEOTIDE SEQUENCE [LARGE SCALE GENOMIC DNA]</scope>
    <source>
        <strain evidence="9">NBRC 105184 / IFO 3283-01</strain>
    </source>
</reference>
<gene>
    <name evidence="8" type="ordered locus">APA01_15220</name>
</gene>
<dbReference type="InterPro" id="IPR011118">
    <property type="entry name" value="Tannase/feruloyl_esterase"/>
</dbReference>
<dbReference type="PANTHER" id="PTHR33938:SF15">
    <property type="entry name" value="FERULOYL ESTERASE B-RELATED"/>
    <property type="match status" value="1"/>
</dbReference>
<organism evidence="8 9">
    <name type="scientific">Acetobacter pasteurianus (strain NBRC 105184 / IFO 3283-01)</name>
    <dbReference type="NCBI Taxonomy" id="634452"/>
    <lineage>
        <taxon>Bacteria</taxon>
        <taxon>Pseudomonadati</taxon>
        <taxon>Pseudomonadota</taxon>
        <taxon>Alphaproteobacteria</taxon>
        <taxon>Acetobacterales</taxon>
        <taxon>Acetobacteraceae</taxon>
        <taxon>Acetobacter</taxon>
    </lineage>
</organism>
<evidence type="ECO:0000256" key="3">
    <source>
        <dbReference type="ARBA" id="ARBA00022723"/>
    </source>
</evidence>
<name>C7JI56_ACEP3</name>
<keyword evidence="6" id="KW-0106">Calcium</keyword>
<dbReference type="GO" id="GO:0052689">
    <property type="term" value="F:carboxylic ester hydrolase activity"/>
    <property type="evidence" value="ECO:0007669"/>
    <property type="project" value="UniProtKB-KW"/>
</dbReference>
<dbReference type="RefSeq" id="WP_012813081.1">
    <property type="nucleotide sequence ID" value="NC_013209.1"/>
</dbReference>